<dbReference type="EnsemblPlants" id="MELO3C032954.2.1">
    <property type="protein sequence ID" value="MELO3C032954.2.1"/>
    <property type="gene ID" value="MELO3C032954.2"/>
</dbReference>
<accession>A0A9I9EFB9</accession>
<sequence>MVEVIRSVMEFGNEQLKAIADWPKEKHTMEIEMRAQVVKQLQDIPELRSQYRTKLKQILFRSLEAIEGFLSIPTELKLEYCNILLQNNV</sequence>
<name>A0A9I9EFB9_CUCME</name>
<dbReference type="Gramene" id="MELO3C032954.2.1">
    <property type="protein sequence ID" value="MELO3C032954.2.1"/>
    <property type="gene ID" value="MELO3C032954.2"/>
</dbReference>
<reference evidence="1" key="1">
    <citation type="submission" date="2023-03" db="UniProtKB">
        <authorList>
            <consortium name="EnsemblPlants"/>
        </authorList>
    </citation>
    <scope>IDENTIFICATION</scope>
</reference>
<dbReference type="AlphaFoldDB" id="A0A9I9EFB9"/>
<organism evidence="1">
    <name type="scientific">Cucumis melo</name>
    <name type="common">Muskmelon</name>
    <dbReference type="NCBI Taxonomy" id="3656"/>
    <lineage>
        <taxon>Eukaryota</taxon>
        <taxon>Viridiplantae</taxon>
        <taxon>Streptophyta</taxon>
        <taxon>Embryophyta</taxon>
        <taxon>Tracheophyta</taxon>
        <taxon>Spermatophyta</taxon>
        <taxon>Magnoliopsida</taxon>
        <taxon>eudicotyledons</taxon>
        <taxon>Gunneridae</taxon>
        <taxon>Pentapetalae</taxon>
        <taxon>rosids</taxon>
        <taxon>fabids</taxon>
        <taxon>Cucurbitales</taxon>
        <taxon>Cucurbitaceae</taxon>
        <taxon>Benincaseae</taxon>
        <taxon>Cucumis</taxon>
    </lineage>
</organism>
<evidence type="ECO:0000313" key="1">
    <source>
        <dbReference type="EnsemblPlants" id="MELO3C032954.2.1"/>
    </source>
</evidence>
<protein>
    <submittedName>
        <fullName evidence="1">Uncharacterized protein</fullName>
    </submittedName>
</protein>
<proteinExistence type="predicted"/>